<organism evidence="2 3">
    <name type="scientific">Microterricola viridarii</name>
    <dbReference type="NCBI Taxonomy" id="412690"/>
    <lineage>
        <taxon>Bacteria</taxon>
        <taxon>Bacillati</taxon>
        <taxon>Actinomycetota</taxon>
        <taxon>Actinomycetes</taxon>
        <taxon>Micrococcales</taxon>
        <taxon>Microbacteriaceae</taxon>
        <taxon>Microterricola</taxon>
    </lineage>
</organism>
<evidence type="ECO:0000313" key="3">
    <source>
        <dbReference type="Proteomes" id="UP000181956"/>
    </source>
</evidence>
<accession>A0A1H1PV98</accession>
<dbReference type="SMART" id="SM00331">
    <property type="entry name" value="PP2C_SIG"/>
    <property type="match status" value="1"/>
</dbReference>
<dbReference type="PROSITE" id="PS51746">
    <property type="entry name" value="PPM_2"/>
    <property type="match status" value="1"/>
</dbReference>
<dbReference type="STRING" id="412690.SAMN04489834_0954"/>
<proteinExistence type="predicted"/>
<feature type="domain" description="PPM-type phosphatase" evidence="1">
    <location>
        <begin position="17"/>
        <end position="247"/>
    </location>
</feature>
<dbReference type="CDD" id="cd00143">
    <property type="entry name" value="PP2Cc"/>
    <property type="match status" value="1"/>
</dbReference>
<reference evidence="3" key="1">
    <citation type="submission" date="2016-10" db="EMBL/GenBank/DDBJ databases">
        <authorList>
            <person name="Varghese N."/>
            <person name="Submissions S."/>
        </authorList>
    </citation>
    <scope>NUCLEOTIDE SEQUENCE [LARGE SCALE GENOMIC DNA]</scope>
    <source>
        <strain evidence="3">DSM 21772</strain>
    </source>
</reference>
<gene>
    <name evidence="2" type="ORF">SAMN04489834_0954</name>
</gene>
<evidence type="ECO:0000313" key="2">
    <source>
        <dbReference type="EMBL" id="SDS15130.1"/>
    </source>
</evidence>
<keyword evidence="3" id="KW-1185">Reference proteome</keyword>
<dbReference type="EMBL" id="LT629742">
    <property type="protein sequence ID" value="SDS15130.1"/>
    <property type="molecule type" value="Genomic_DNA"/>
</dbReference>
<dbReference type="InterPro" id="IPR036457">
    <property type="entry name" value="PPM-type-like_dom_sf"/>
</dbReference>
<dbReference type="Gene3D" id="3.60.40.10">
    <property type="entry name" value="PPM-type phosphatase domain"/>
    <property type="match status" value="1"/>
</dbReference>
<evidence type="ECO:0000259" key="1">
    <source>
        <dbReference type="PROSITE" id="PS51746"/>
    </source>
</evidence>
<dbReference type="SUPFAM" id="SSF81606">
    <property type="entry name" value="PP2C-like"/>
    <property type="match status" value="1"/>
</dbReference>
<dbReference type="SMART" id="SM00332">
    <property type="entry name" value="PP2Cc"/>
    <property type="match status" value="1"/>
</dbReference>
<name>A0A1H1PV98_9MICO</name>
<protein>
    <submittedName>
        <fullName evidence="2">Protein phosphatase</fullName>
    </submittedName>
</protein>
<dbReference type="InterPro" id="IPR001932">
    <property type="entry name" value="PPM-type_phosphatase-like_dom"/>
</dbReference>
<dbReference type="OrthoDB" id="9801841at2"/>
<dbReference type="AlphaFoldDB" id="A0A1H1PV98"/>
<dbReference type="Pfam" id="PF13672">
    <property type="entry name" value="PP2C_2"/>
    <property type="match status" value="1"/>
</dbReference>
<sequence>MHQRSTETLAKSPIVLRHQAHTDVGHKRAVNEDSLLAEHPVYIVADGMGGHEAGDLASAAVVEAFRPLVGGAEVLPADVVAAVGRAQTAVERISAGRARGAGSTLSGIVLVNEQTQPAWLVLNVGDSRVYRLSGGELSRITHDHSLVQEMLDSGTLAPEDAADYVGRNVITRAIGAADARADYWMHPVITGERLLVCSDGLSGELPDEVLRVLLAMGGPVDSTASELLTQALLHGGRDNVSLIVIDVLNGGAADLGEGAGPDSGVGEHDTVDLLLEDTAKLPWRKGRGGGR</sequence>
<dbReference type="Proteomes" id="UP000181956">
    <property type="component" value="Chromosome I"/>
</dbReference>